<sequence>MVERSKKPVPIPVSPTRAENQGFVSESDRVKLSLPTGESVEILLHGATVISWVVDGQEKLFLSEKATLDGSKPVRGGIPLVFPVFGKPTEGPVAALPQHGFARLCKWELLGRTSETDTSIQVDFGLGPENLTADQREQWPYIFGLIYSVNLSKNSLETKMLVRNEGFKTFDFNLLFHTYLRIPDVNNLTVEGLKGTNYKCKVTQSEAVEEAVELPINSEVDRVYANVPGTVQVKDRGQAIFKIDRTNLEDVVVWNPWDGARKMADFGPEDGYKDMSKRPTALLSRIRVLMPLGLLVCIEAGAVSKWHTLEPESIWEGSTIINL</sequence>
<evidence type="ECO:0000313" key="9">
    <source>
        <dbReference type="EMBL" id="CUS08596.1"/>
    </source>
</evidence>
<dbReference type="PANTHER" id="PTHR11122:SF13">
    <property type="entry name" value="GLUCOSE-6-PHOSPHATE 1-EPIMERASE"/>
    <property type="match status" value="1"/>
</dbReference>
<comment type="similarity">
    <text evidence="2 5">Belongs to the glucose-6-phosphate 1-epimerase family.</text>
</comment>
<evidence type="ECO:0000256" key="8">
    <source>
        <dbReference type="SAM" id="MobiDB-lite"/>
    </source>
</evidence>
<dbReference type="GO" id="GO:0030246">
    <property type="term" value="F:carbohydrate binding"/>
    <property type="evidence" value="ECO:0007669"/>
    <property type="project" value="UniProtKB-UniRule"/>
</dbReference>
<comment type="function">
    <text evidence="5">Catalyzes the interconversion between the alpha and beta anomers from at least three hexose 6-phosphate sugars (Glc6P, Gal6P, and Man6P).</text>
</comment>
<feature type="active site" evidence="6">
    <location>
        <position position="299"/>
    </location>
</feature>
<dbReference type="PIRSF" id="PIRSF016020">
    <property type="entry name" value="PHexose_mutarotase"/>
    <property type="match status" value="1"/>
</dbReference>
<evidence type="ECO:0000256" key="3">
    <source>
        <dbReference type="ARBA" id="ARBA00012083"/>
    </source>
</evidence>
<protein>
    <recommendedName>
        <fullName evidence="3 5">Glucose-6-phosphate 1-epimerase</fullName>
        <ecNumber evidence="3 5">5.1.3.15</ecNumber>
    </recommendedName>
</protein>
<dbReference type="Proteomes" id="UP001412239">
    <property type="component" value="Unassembled WGS sequence"/>
</dbReference>
<evidence type="ECO:0000256" key="7">
    <source>
        <dbReference type="PIRSR" id="PIRSR016020-2"/>
    </source>
</evidence>
<feature type="region of interest" description="Disordered" evidence="8">
    <location>
        <begin position="1"/>
        <end position="20"/>
    </location>
</feature>
<reference evidence="9" key="1">
    <citation type="submission" date="2015-10" db="EMBL/GenBank/DDBJ databases">
        <authorList>
            <person name="Regsiter A."/>
            <person name="william w."/>
        </authorList>
    </citation>
    <scope>NUCLEOTIDE SEQUENCE</scope>
    <source>
        <strain evidence="9">Montdore</strain>
    </source>
</reference>
<organism evidence="9 10">
    <name type="scientific">Tuber aestivum</name>
    <name type="common">summer truffle</name>
    <dbReference type="NCBI Taxonomy" id="59557"/>
    <lineage>
        <taxon>Eukaryota</taxon>
        <taxon>Fungi</taxon>
        <taxon>Dikarya</taxon>
        <taxon>Ascomycota</taxon>
        <taxon>Pezizomycotina</taxon>
        <taxon>Pezizomycetes</taxon>
        <taxon>Pezizales</taxon>
        <taxon>Tuberaceae</taxon>
        <taxon>Tuber</taxon>
    </lineage>
</organism>
<dbReference type="InterPro" id="IPR008183">
    <property type="entry name" value="Aldose_1/G6P_1-epimerase"/>
</dbReference>
<feature type="binding site" evidence="7">
    <location>
        <position position="103"/>
    </location>
    <ligand>
        <name>substrate</name>
    </ligand>
</feature>
<dbReference type="InterPro" id="IPR025532">
    <property type="entry name" value="G6P_1-epimerase"/>
</dbReference>
<dbReference type="AlphaFoldDB" id="A0A292PM69"/>
<keyword evidence="10" id="KW-1185">Reference proteome</keyword>
<dbReference type="PANTHER" id="PTHR11122">
    <property type="entry name" value="APOSPORY-ASSOCIATED PROTEIN C-RELATED"/>
    <property type="match status" value="1"/>
</dbReference>
<evidence type="ECO:0000256" key="1">
    <source>
        <dbReference type="ARBA" id="ARBA00001096"/>
    </source>
</evidence>
<evidence type="ECO:0000256" key="2">
    <source>
        <dbReference type="ARBA" id="ARBA00005866"/>
    </source>
</evidence>
<evidence type="ECO:0000256" key="6">
    <source>
        <dbReference type="PIRSR" id="PIRSR016020-1"/>
    </source>
</evidence>
<evidence type="ECO:0000256" key="5">
    <source>
        <dbReference type="PIRNR" id="PIRNR016020"/>
    </source>
</evidence>
<feature type="active site" evidence="6">
    <location>
        <position position="177"/>
    </location>
</feature>
<proteinExistence type="inferred from homology"/>
<dbReference type="EMBL" id="LN891122">
    <property type="protein sequence ID" value="CUS08596.1"/>
    <property type="molecule type" value="Genomic_DNA"/>
</dbReference>
<name>A0A292PM69_9PEZI</name>
<dbReference type="InterPro" id="IPR011013">
    <property type="entry name" value="Gal_mutarotase_sf_dom"/>
</dbReference>
<dbReference type="CDD" id="cd09020">
    <property type="entry name" value="D-hex-6-P-epi_like"/>
    <property type="match status" value="1"/>
</dbReference>
<dbReference type="EC" id="5.1.3.15" evidence="3 5"/>
<feature type="binding site" evidence="7">
    <location>
        <position position="75"/>
    </location>
    <ligand>
        <name>substrate</name>
    </ligand>
</feature>
<dbReference type="GO" id="GO:0047938">
    <property type="term" value="F:glucose-6-phosphate 1-epimerase activity"/>
    <property type="evidence" value="ECO:0007669"/>
    <property type="project" value="UniProtKB-UniRule"/>
</dbReference>
<dbReference type="Gene3D" id="2.70.98.10">
    <property type="match status" value="1"/>
</dbReference>
<gene>
    <name evidence="9" type="ORF">GSTUAT00007313001</name>
</gene>
<dbReference type="Pfam" id="PF01263">
    <property type="entry name" value="Aldose_epim"/>
    <property type="match status" value="1"/>
</dbReference>
<evidence type="ECO:0000313" key="10">
    <source>
        <dbReference type="Proteomes" id="UP001412239"/>
    </source>
</evidence>
<evidence type="ECO:0000256" key="4">
    <source>
        <dbReference type="ARBA" id="ARBA00023235"/>
    </source>
</evidence>
<keyword evidence="4 5" id="KW-0413">Isomerase</keyword>
<accession>A0A292PM69</accession>
<feature type="binding site" evidence="7">
    <location>
        <position position="98"/>
    </location>
    <ligand>
        <name>substrate</name>
    </ligand>
</feature>
<comment type="catalytic activity">
    <reaction evidence="1">
        <text>alpha-D-glucose 6-phosphate = beta-D-glucose 6-phosphate</text>
        <dbReference type="Rhea" id="RHEA:16249"/>
        <dbReference type="ChEBI" id="CHEBI:58225"/>
        <dbReference type="ChEBI" id="CHEBI:58247"/>
        <dbReference type="EC" id="5.1.3.15"/>
    </reaction>
</comment>
<dbReference type="GO" id="GO:0005975">
    <property type="term" value="P:carbohydrate metabolic process"/>
    <property type="evidence" value="ECO:0007669"/>
    <property type="project" value="InterPro"/>
</dbReference>
<dbReference type="InterPro" id="IPR014718">
    <property type="entry name" value="GH-type_carb-bd"/>
</dbReference>
<dbReference type="GO" id="GO:0005737">
    <property type="term" value="C:cytoplasm"/>
    <property type="evidence" value="ECO:0007669"/>
    <property type="project" value="TreeGrafter"/>
</dbReference>
<dbReference type="SUPFAM" id="SSF74650">
    <property type="entry name" value="Galactose mutarotase-like"/>
    <property type="match status" value="1"/>
</dbReference>